<dbReference type="CDD" id="cd07820">
    <property type="entry name" value="SRPBCC_3"/>
    <property type="match status" value="1"/>
</dbReference>
<dbReference type="AlphaFoldDB" id="A0A3N1UF88"/>
<accession>A0A3N1UF88</accession>
<dbReference type="InterPro" id="IPR023393">
    <property type="entry name" value="START-like_dom_sf"/>
</dbReference>
<evidence type="ECO:0000259" key="3">
    <source>
        <dbReference type="Pfam" id="PF03364"/>
    </source>
</evidence>
<comment type="caution">
    <text evidence="4">The sequence shown here is derived from an EMBL/GenBank/DDBJ whole genome shotgun (WGS) entry which is preliminary data.</text>
</comment>
<dbReference type="Proteomes" id="UP000276223">
    <property type="component" value="Unassembled WGS sequence"/>
</dbReference>
<evidence type="ECO:0000256" key="1">
    <source>
        <dbReference type="ARBA" id="ARBA00008918"/>
    </source>
</evidence>
<evidence type="ECO:0000256" key="2">
    <source>
        <dbReference type="SAM" id="Phobius"/>
    </source>
</evidence>
<dbReference type="InterPro" id="IPR005031">
    <property type="entry name" value="COQ10_START"/>
</dbReference>
<keyword evidence="2" id="KW-1133">Transmembrane helix</keyword>
<dbReference type="Gene3D" id="3.30.530.20">
    <property type="match status" value="1"/>
</dbReference>
<organism evidence="4 5">
    <name type="scientific">Desulfosoma caldarium</name>
    <dbReference type="NCBI Taxonomy" id="610254"/>
    <lineage>
        <taxon>Bacteria</taxon>
        <taxon>Pseudomonadati</taxon>
        <taxon>Thermodesulfobacteriota</taxon>
        <taxon>Syntrophobacteria</taxon>
        <taxon>Syntrophobacterales</taxon>
        <taxon>Syntrophobacteraceae</taxon>
        <taxon>Desulfosoma</taxon>
    </lineage>
</organism>
<feature type="domain" description="Coenzyme Q-binding protein COQ10 START" evidence="3">
    <location>
        <begin position="22"/>
        <end position="134"/>
    </location>
</feature>
<dbReference type="Pfam" id="PF03364">
    <property type="entry name" value="Polyketide_cyc"/>
    <property type="match status" value="1"/>
</dbReference>
<sequence length="166" mass="19603">MQVPRRRHRRLKVRVFETNILLPHSLDHVFSFFSDAANLERITPPALHFRILTPMPIAMGVGTIIQYRLRLFGIPFGWTTRINVWNPPCCFVDEQIRGPYRRWVHTHTFRANPEGVWMHDHVQWALPLYPIGEWAAPVIGALIAWIFRYRARTIPVLLKERHSPLK</sequence>
<feature type="transmembrane region" description="Helical" evidence="2">
    <location>
        <begin position="134"/>
        <end position="151"/>
    </location>
</feature>
<feature type="transmembrane region" description="Helical" evidence="2">
    <location>
        <begin position="51"/>
        <end position="69"/>
    </location>
</feature>
<dbReference type="RefSeq" id="WP_245994636.1">
    <property type="nucleotide sequence ID" value="NZ_RJVA01000016.1"/>
</dbReference>
<dbReference type="EMBL" id="RJVA01000016">
    <property type="protein sequence ID" value="ROQ89924.1"/>
    <property type="molecule type" value="Genomic_DNA"/>
</dbReference>
<keyword evidence="2" id="KW-0812">Transmembrane</keyword>
<evidence type="ECO:0000313" key="4">
    <source>
        <dbReference type="EMBL" id="ROQ89924.1"/>
    </source>
</evidence>
<gene>
    <name evidence="4" type="ORF">EDC27_3047</name>
</gene>
<name>A0A3N1UF88_9BACT</name>
<comment type="similarity">
    <text evidence="1">Belongs to the ribosome association toxin RatA family.</text>
</comment>
<reference evidence="4 5" key="1">
    <citation type="submission" date="2018-11" db="EMBL/GenBank/DDBJ databases">
        <title>Genomic Encyclopedia of Type Strains, Phase IV (KMG-IV): sequencing the most valuable type-strain genomes for metagenomic binning, comparative biology and taxonomic classification.</title>
        <authorList>
            <person name="Goeker M."/>
        </authorList>
    </citation>
    <scope>NUCLEOTIDE SEQUENCE [LARGE SCALE GENOMIC DNA]</scope>
    <source>
        <strain evidence="4 5">DSM 22027</strain>
    </source>
</reference>
<dbReference type="SUPFAM" id="SSF55961">
    <property type="entry name" value="Bet v1-like"/>
    <property type="match status" value="1"/>
</dbReference>
<keyword evidence="2" id="KW-0472">Membrane</keyword>
<evidence type="ECO:0000313" key="5">
    <source>
        <dbReference type="Proteomes" id="UP000276223"/>
    </source>
</evidence>
<protein>
    <submittedName>
        <fullName evidence="4">Ligand-binding SRPBCC domain-containing protein</fullName>
    </submittedName>
</protein>
<proteinExistence type="inferred from homology"/>
<keyword evidence="5" id="KW-1185">Reference proteome</keyword>